<keyword evidence="3" id="KW-1185">Reference proteome</keyword>
<proteinExistence type="predicted"/>
<gene>
    <name evidence="2" type="ORF">CJ191_01940</name>
</gene>
<organism evidence="2 3">
    <name type="scientific">Aerococcus viridans</name>
    <dbReference type="NCBI Taxonomy" id="1377"/>
    <lineage>
        <taxon>Bacteria</taxon>
        <taxon>Bacillati</taxon>
        <taxon>Bacillota</taxon>
        <taxon>Bacilli</taxon>
        <taxon>Lactobacillales</taxon>
        <taxon>Aerococcaceae</taxon>
        <taxon>Aerococcus</taxon>
    </lineage>
</organism>
<feature type="transmembrane region" description="Helical" evidence="1">
    <location>
        <begin position="336"/>
        <end position="356"/>
    </location>
</feature>
<dbReference type="RefSeq" id="WP_102198820.1">
    <property type="nucleotide sequence ID" value="NZ_PNHQ01000003.1"/>
</dbReference>
<feature type="transmembrane region" description="Helical" evidence="1">
    <location>
        <begin position="197"/>
        <end position="213"/>
    </location>
</feature>
<feature type="transmembrane region" description="Helical" evidence="1">
    <location>
        <begin position="219"/>
        <end position="235"/>
    </location>
</feature>
<comment type="caution">
    <text evidence="2">The sequence shown here is derived from an EMBL/GenBank/DDBJ whole genome shotgun (WGS) entry which is preliminary data.</text>
</comment>
<keyword evidence="1" id="KW-1133">Transmembrane helix</keyword>
<feature type="transmembrane region" description="Helical" evidence="1">
    <location>
        <begin position="368"/>
        <end position="395"/>
    </location>
</feature>
<feature type="transmembrane region" description="Helical" evidence="1">
    <location>
        <begin position="242"/>
        <end position="260"/>
    </location>
</feature>
<feature type="transmembrane region" description="Helical" evidence="1">
    <location>
        <begin position="119"/>
        <end position="140"/>
    </location>
</feature>
<evidence type="ECO:0000313" key="3">
    <source>
        <dbReference type="Proteomes" id="UP000235701"/>
    </source>
</evidence>
<dbReference type="OrthoDB" id="2319427at2"/>
<sequence>MFKKILLFLYGFYIIYLPNLVSISPILSIAIVSSFLCSINIIFLNRKLFRWLRVVKIFPVFAIYLLLIIYIVVLGLYNNTFTFDNFTSELLFIIYIINIISLLIYFRKIYGDSTSLFDYLIKIGLVQSIIIFLMLIIPSFKDLAVLLYSEGDVLAENLMALTGYRIYGIGSAYTFTLPLIQGFLSLIALFKFDETYEYKYIFYSIVLIISSVFNARTSIFIYILIVGLYLLQYLFNKINKRVLFLMIFLIVVLPLFIVSISNVQGEAISWIARGFTELTSFIFQDNATGNVAVLIQDHLFFPEGWLLIFGLGFTISGQRGRSMIGKSSDIGYVNHIYKGGIIYTLTMYISHLVYLWKGIDGKFQRTTILIFLLIANYKGEILVNNMILVLSYLIVFNTRTRGLIQSK</sequence>
<protein>
    <recommendedName>
        <fullName evidence="4">Lipid A core - O-antigen ligase and related enzymes</fullName>
    </recommendedName>
</protein>
<dbReference type="AlphaFoldDB" id="A0A2N6UFM8"/>
<keyword evidence="1" id="KW-0812">Transmembrane</keyword>
<evidence type="ECO:0008006" key="4">
    <source>
        <dbReference type="Google" id="ProtNLM"/>
    </source>
</evidence>
<feature type="transmembrane region" description="Helical" evidence="1">
    <location>
        <begin position="27"/>
        <end position="45"/>
    </location>
</feature>
<dbReference type="Proteomes" id="UP000235701">
    <property type="component" value="Unassembled WGS sequence"/>
</dbReference>
<dbReference type="EMBL" id="PNHQ01000003">
    <property type="protein sequence ID" value="PMC80345.1"/>
    <property type="molecule type" value="Genomic_DNA"/>
</dbReference>
<evidence type="ECO:0000256" key="1">
    <source>
        <dbReference type="SAM" id="Phobius"/>
    </source>
</evidence>
<name>A0A2N6UFM8_9LACT</name>
<feature type="transmembrane region" description="Helical" evidence="1">
    <location>
        <begin position="299"/>
        <end position="315"/>
    </location>
</feature>
<feature type="transmembrane region" description="Helical" evidence="1">
    <location>
        <begin position="57"/>
        <end position="78"/>
    </location>
</feature>
<feature type="transmembrane region" description="Helical" evidence="1">
    <location>
        <begin position="90"/>
        <end position="107"/>
    </location>
</feature>
<accession>A0A2N6UFM8</accession>
<keyword evidence="1" id="KW-0472">Membrane</keyword>
<reference evidence="2 3" key="1">
    <citation type="submission" date="2017-09" db="EMBL/GenBank/DDBJ databases">
        <title>Bacterial strain isolated from the female urinary microbiota.</title>
        <authorList>
            <person name="Thomas-White K."/>
            <person name="Kumar N."/>
            <person name="Forster S."/>
            <person name="Putonti C."/>
            <person name="Lawley T."/>
            <person name="Wolfe A.J."/>
        </authorList>
    </citation>
    <scope>NUCLEOTIDE SEQUENCE [LARGE SCALE GENOMIC DNA]</scope>
    <source>
        <strain evidence="2 3">UMB0240</strain>
    </source>
</reference>
<feature type="transmembrane region" description="Helical" evidence="1">
    <location>
        <begin position="166"/>
        <end position="190"/>
    </location>
</feature>
<evidence type="ECO:0000313" key="2">
    <source>
        <dbReference type="EMBL" id="PMC80345.1"/>
    </source>
</evidence>